<sequence length="560" mass="62241">MYPQLAGLSVKQLALFTRLLSVLRNDILLVQPARLSSQRAPSALPPSIIEFISLAVGVNKDRVPVLWKELKGEVWEMEPAMLGEDEEALFRNLLDTLSTKSLLPERGMHSSNHAQRLQDGQVVVYTVDKGVMPAHSIQLHCPQCHTGYHPDYYVHGGLRTYYTDHMPNYIQIGAHQFIEKKLVSLWTSLLLVAWVSASNFSKCYDMALSGQKENDFAQGGWQFGCLMTTDHVYDAFVIVSLLEHHSKHDTQLVVPHKGEQKDRYTAAMEARNKDIVANGQDAIDHACDTCLRTCVYEDGEEVDIQPIVSDGIAIGHPRCGVPGGGCTNPLSSNRNRFCDEHVSFEKKCAVVPCYREIVPGTKSCDDPIHIAMERQHCARGQAAFTLTERLQRHREAHPTNEEDEGLPEVDDAEDVESFEQDAEGNIKIRSEKNPGSVGVEDDPRCGDEVVQAEGAIRPGRASMYHAEAVSNVLLFTQKAFSVPRARKPNFLIYDTACDAQQQVFAHPKEWSWFHDVKCPWTSSTSLTSTASITSFVKSTATPPTSPSCLDRTASGISIPR</sequence>
<dbReference type="Proteomes" id="UP000613580">
    <property type="component" value="Unassembled WGS sequence"/>
</dbReference>
<protein>
    <recommendedName>
        <fullName evidence="6">CxC6 like cysteine cluster associated with KDZ domain-containing protein</fullName>
    </recommendedName>
</protein>
<proteinExistence type="predicted"/>
<accession>A0A8H6SKH7</accession>
<feature type="region of interest" description="Disordered" evidence="1">
    <location>
        <begin position="394"/>
        <end position="418"/>
    </location>
</feature>
<evidence type="ECO:0008006" key="6">
    <source>
        <dbReference type="Google" id="ProtNLM"/>
    </source>
</evidence>
<evidence type="ECO:0000256" key="1">
    <source>
        <dbReference type="SAM" id="MobiDB-lite"/>
    </source>
</evidence>
<evidence type="ECO:0000313" key="4">
    <source>
        <dbReference type="EMBL" id="KAF7300480.1"/>
    </source>
</evidence>
<dbReference type="EMBL" id="JACAZE010000013">
    <property type="protein sequence ID" value="KAF7300480.1"/>
    <property type="molecule type" value="Genomic_DNA"/>
</dbReference>
<comment type="caution">
    <text evidence="4">The sequence shown here is derived from an EMBL/GenBank/DDBJ whole genome shotgun (WGS) entry which is preliminary data.</text>
</comment>
<organism evidence="4 5">
    <name type="scientific">Mycena chlorophos</name>
    <name type="common">Agaric fungus</name>
    <name type="synonym">Agaricus chlorophos</name>
    <dbReference type="NCBI Taxonomy" id="658473"/>
    <lineage>
        <taxon>Eukaryota</taxon>
        <taxon>Fungi</taxon>
        <taxon>Dikarya</taxon>
        <taxon>Basidiomycota</taxon>
        <taxon>Agaricomycotina</taxon>
        <taxon>Agaricomycetes</taxon>
        <taxon>Agaricomycetidae</taxon>
        <taxon>Agaricales</taxon>
        <taxon>Marasmiineae</taxon>
        <taxon>Mycenaceae</taxon>
        <taxon>Mycena</taxon>
    </lineage>
</organism>
<gene>
    <name evidence="4" type="ORF">HMN09_00932200</name>
</gene>
<feature type="domain" description="CxC5 like cysteine cluster associated with KDZ" evidence="2">
    <location>
        <begin position="113"/>
        <end position="207"/>
    </location>
</feature>
<reference evidence="4" key="1">
    <citation type="submission" date="2020-05" db="EMBL/GenBank/DDBJ databases">
        <title>Mycena genomes resolve the evolution of fungal bioluminescence.</title>
        <authorList>
            <person name="Tsai I.J."/>
        </authorList>
    </citation>
    <scope>NUCLEOTIDE SEQUENCE</scope>
    <source>
        <strain evidence="4">110903Hualien_Pintung</strain>
    </source>
</reference>
<evidence type="ECO:0000259" key="2">
    <source>
        <dbReference type="Pfam" id="PF18718"/>
    </source>
</evidence>
<feature type="domain" description="CxC6 like cysteine cluster associated with KDZ" evidence="3">
    <location>
        <begin position="308"/>
        <end position="374"/>
    </location>
</feature>
<keyword evidence="5" id="KW-1185">Reference proteome</keyword>
<dbReference type="InterPro" id="IPR041539">
    <property type="entry name" value="CxC5"/>
</dbReference>
<evidence type="ECO:0000259" key="3">
    <source>
        <dbReference type="Pfam" id="PF18721"/>
    </source>
</evidence>
<dbReference type="Pfam" id="PF18721">
    <property type="entry name" value="CxC6"/>
    <property type="match status" value="1"/>
</dbReference>
<dbReference type="OrthoDB" id="2956462at2759"/>
<name>A0A8H6SKH7_MYCCL</name>
<dbReference type="InterPro" id="IPR040898">
    <property type="entry name" value="CxC6"/>
</dbReference>
<evidence type="ECO:0000313" key="5">
    <source>
        <dbReference type="Proteomes" id="UP000613580"/>
    </source>
</evidence>
<feature type="region of interest" description="Disordered" evidence="1">
    <location>
        <begin position="539"/>
        <end position="560"/>
    </location>
</feature>
<dbReference type="AlphaFoldDB" id="A0A8H6SKH7"/>
<feature type="compositionally biased region" description="Acidic residues" evidence="1">
    <location>
        <begin position="401"/>
        <end position="418"/>
    </location>
</feature>
<dbReference type="Pfam" id="PF18718">
    <property type="entry name" value="CxC5"/>
    <property type="match status" value="1"/>
</dbReference>